<feature type="chain" id="PRO_5026046882" evidence="1">
    <location>
        <begin position="24"/>
        <end position="115"/>
    </location>
</feature>
<dbReference type="KEGG" id="mgel:G5B37_12135"/>
<reference evidence="2 3" key="1">
    <citation type="submission" date="2020-02" db="EMBL/GenBank/DDBJ databases">
        <title>Complete genome sequence of Flavobacteriaceae bacterium.</title>
        <authorList>
            <person name="Kim S.-J."/>
            <person name="Kim Y.-S."/>
            <person name="Kim K.-H."/>
        </authorList>
    </citation>
    <scope>NUCLEOTIDE SEQUENCE [LARGE SCALE GENOMIC DNA]</scope>
    <source>
        <strain evidence="2 3">RR4-40</strain>
    </source>
</reference>
<evidence type="ECO:0000313" key="2">
    <source>
        <dbReference type="EMBL" id="QIE60283.1"/>
    </source>
</evidence>
<sequence>MKKFITGIAFAFVVLLGMNTATAQSLSKDDSRPEAVAKATVGDLSSKLDLTGDQQRSLFRAYVQKEVNYKKYITGKDQKSADVIAAKKKHDSQLAASVKKLLTAEQYKKWLSLQK</sequence>
<proteinExistence type="predicted"/>
<evidence type="ECO:0000256" key="1">
    <source>
        <dbReference type="SAM" id="SignalP"/>
    </source>
</evidence>
<dbReference type="Proteomes" id="UP000505306">
    <property type="component" value="Chromosome"/>
</dbReference>
<dbReference type="EMBL" id="CP049057">
    <property type="protein sequence ID" value="QIE60283.1"/>
    <property type="molecule type" value="Genomic_DNA"/>
</dbReference>
<keyword evidence="3" id="KW-1185">Reference proteome</keyword>
<name>A0A6G6GPC3_9FLAO</name>
<dbReference type="RefSeq" id="WP_164680296.1">
    <property type="nucleotide sequence ID" value="NZ_CP049057.1"/>
</dbReference>
<feature type="signal peptide" evidence="1">
    <location>
        <begin position="1"/>
        <end position="23"/>
    </location>
</feature>
<gene>
    <name evidence="2" type="ORF">G5B37_12135</name>
</gene>
<organism evidence="2 3">
    <name type="scientific">Rasiella rasia</name>
    <dbReference type="NCBI Taxonomy" id="2744027"/>
    <lineage>
        <taxon>Bacteria</taxon>
        <taxon>Pseudomonadati</taxon>
        <taxon>Bacteroidota</taxon>
        <taxon>Flavobacteriia</taxon>
        <taxon>Flavobacteriales</taxon>
        <taxon>Flavobacteriaceae</taxon>
        <taxon>Rasiella</taxon>
    </lineage>
</organism>
<keyword evidence="1" id="KW-0732">Signal</keyword>
<dbReference type="AlphaFoldDB" id="A0A6G6GPC3"/>
<protein>
    <submittedName>
        <fullName evidence="2">Uncharacterized protein</fullName>
    </submittedName>
</protein>
<accession>A0A6G6GPC3</accession>
<evidence type="ECO:0000313" key="3">
    <source>
        <dbReference type="Proteomes" id="UP000505306"/>
    </source>
</evidence>